<dbReference type="Pfam" id="PF08264">
    <property type="entry name" value="Anticodon_1"/>
    <property type="match status" value="1"/>
</dbReference>
<dbReference type="InterPro" id="IPR013155">
    <property type="entry name" value="M/V/L/I-tRNA-synth_anticd-bd"/>
</dbReference>
<proteinExistence type="inferred from homology"/>
<evidence type="ECO:0000256" key="2">
    <source>
        <dbReference type="ARBA" id="ARBA00004496"/>
    </source>
</evidence>
<evidence type="ECO:0000256" key="6">
    <source>
        <dbReference type="ARBA" id="ARBA00022598"/>
    </source>
</evidence>
<dbReference type="InterPro" id="IPR009080">
    <property type="entry name" value="tRNAsynth_Ia_anticodon-bd"/>
</dbReference>
<evidence type="ECO:0000256" key="11">
    <source>
        <dbReference type="ARBA" id="ARBA00022917"/>
    </source>
</evidence>
<dbReference type="SUPFAM" id="SSF52374">
    <property type="entry name" value="Nucleotidylyl transferase"/>
    <property type="match status" value="1"/>
</dbReference>
<evidence type="ECO:0000256" key="13">
    <source>
        <dbReference type="ARBA" id="ARBA00025217"/>
    </source>
</evidence>
<feature type="short sequence motif" description="'HIGH' region" evidence="15">
    <location>
        <begin position="57"/>
        <end position="67"/>
    </location>
</feature>
<feature type="binding site" evidence="15">
    <location>
        <position position="601"/>
    </location>
    <ligand>
        <name>ATP</name>
        <dbReference type="ChEBI" id="CHEBI:30616"/>
    </ligand>
</feature>
<evidence type="ECO:0000313" key="19">
    <source>
        <dbReference type="Proteomes" id="UP000230340"/>
    </source>
</evidence>
<dbReference type="Gene3D" id="3.40.50.620">
    <property type="entry name" value="HUPs"/>
    <property type="match status" value="2"/>
</dbReference>
<dbReference type="CDD" id="cd00818">
    <property type="entry name" value="IleRS_core"/>
    <property type="match status" value="1"/>
</dbReference>
<dbReference type="GO" id="GO:0006428">
    <property type="term" value="P:isoleucyl-tRNA aminoacylation"/>
    <property type="evidence" value="ECO:0007669"/>
    <property type="project" value="UniProtKB-UniRule"/>
</dbReference>
<organism evidence="18 19">
    <name type="scientific">candidate division WWE3 bacterium CG08_land_8_20_14_0_20_40_13</name>
    <dbReference type="NCBI Taxonomy" id="1975084"/>
    <lineage>
        <taxon>Bacteria</taxon>
        <taxon>Katanobacteria</taxon>
    </lineage>
</organism>
<accession>A0A2H0XFS8</accession>
<dbReference type="PANTHER" id="PTHR42780:SF1">
    <property type="entry name" value="ISOLEUCINE--TRNA LIGASE, CYTOPLASMIC"/>
    <property type="match status" value="1"/>
</dbReference>
<evidence type="ECO:0000256" key="15">
    <source>
        <dbReference type="HAMAP-Rule" id="MF_02003"/>
    </source>
</evidence>
<comment type="cofactor">
    <cofactor evidence="1 15">
        <name>Zn(2+)</name>
        <dbReference type="ChEBI" id="CHEBI:29105"/>
    </cofactor>
</comment>
<dbReference type="EMBL" id="PEYT01000023">
    <property type="protein sequence ID" value="PIS22968.1"/>
    <property type="molecule type" value="Genomic_DNA"/>
</dbReference>
<evidence type="ECO:0000256" key="9">
    <source>
        <dbReference type="ARBA" id="ARBA00022833"/>
    </source>
</evidence>
<evidence type="ECO:0000256" key="1">
    <source>
        <dbReference type="ARBA" id="ARBA00001947"/>
    </source>
</evidence>
<evidence type="ECO:0000256" key="4">
    <source>
        <dbReference type="ARBA" id="ARBA00011245"/>
    </source>
</evidence>
<keyword evidence="10 15" id="KW-0067">ATP-binding</keyword>
<dbReference type="GO" id="GO:0002161">
    <property type="term" value="F:aminoacyl-tRNA deacylase activity"/>
    <property type="evidence" value="ECO:0007669"/>
    <property type="project" value="InterPro"/>
</dbReference>
<comment type="caution">
    <text evidence="18">The sequence shown here is derived from an EMBL/GenBank/DDBJ whole genome shotgun (WGS) entry which is preliminary data.</text>
</comment>
<dbReference type="SUPFAM" id="SSF50677">
    <property type="entry name" value="ValRS/IleRS/LeuRS editing domain"/>
    <property type="match status" value="1"/>
</dbReference>
<reference evidence="19" key="1">
    <citation type="submission" date="2017-09" db="EMBL/GenBank/DDBJ databases">
        <title>Depth-based differentiation of microbial function through sediment-hosted aquifers and enrichment of novel symbionts in the deep terrestrial subsurface.</title>
        <authorList>
            <person name="Probst A.J."/>
            <person name="Ladd B."/>
            <person name="Jarett J.K."/>
            <person name="Geller-Mcgrath D.E."/>
            <person name="Sieber C.M.K."/>
            <person name="Emerson J.B."/>
            <person name="Anantharaman K."/>
            <person name="Thomas B.C."/>
            <person name="Malmstrom R."/>
            <person name="Stieglmeier M."/>
            <person name="Klingl A."/>
            <person name="Woyke T."/>
            <person name="Ryan C.M."/>
            <person name="Banfield J.F."/>
        </authorList>
    </citation>
    <scope>NUCLEOTIDE SEQUENCE [LARGE SCALE GENOMIC DNA]</scope>
</reference>
<feature type="domain" description="Methionyl/Valyl/Leucyl/Isoleucyl-tRNA synthetase anticodon-binding" evidence="17">
    <location>
        <begin position="685"/>
        <end position="823"/>
    </location>
</feature>
<comment type="domain">
    <text evidence="15">IleRS has two distinct active sites: one for aminoacylation and one for editing. The misactivated valine is translocated from the active site to the editing site, which sterically excludes the correctly activated isoleucine. The single editing site contains two valyl binding pockets, one specific for each substrate (Val-AMP or Val-tRNA(Ile)).</text>
</comment>
<dbReference type="GO" id="GO:0004822">
    <property type="term" value="F:isoleucine-tRNA ligase activity"/>
    <property type="evidence" value="ECO:0007669"/>
    <property type="project" value="UniProtKB-UniRule"/>
</dbReference>
<comment type="subunit">
    <text evidence="4 15">Monomer.</text>
</comment>
<dbReference type="PROSITE" id="PS00178">
    <property type="entry name" value="AA_TRNA_LIGASE_I"/>
    <property type="match status" value="1"/>
</dbReference>
<evidence type="ECO:0000256" key="12">
    <source>
        <dbReference type="ARBA" id="ARBA00023146"/>
    </source>
</evidence>
<evidence type="ECO:0000313" key="18">
    <source>
        <dbReference type="EMBL" id="PIS22968.1"/>
    </source>
</evidence>
<evidence type="ECO:0000256" key="14">
    <source>
        <dbReference type="ARBA" id="ARBA00048359"/>
    </source>
</evidence>
<sequence length="939" mass="108032">MRRRQKIENRMFNDIRNTTFPVIDKEILEYWDRKSIFKKSLAKNKNGKKFVFYEGPPTANGSPHLGHVLPRAFKDLFPRYKTMKGFYCERKGGWDTQGLPVEIEVEKELGFSGKLEIEKYGVAKFNQKCRESVFKYVEKWNDLTRRIGFWLDLDNPYVTMDPKYIESVWWLLKQFYDQGLLIKDYKVLPYCPRCGTPLSSHELAQGYKETVDTSVYVKFPVVDQPNTYLLAWTTTPWTIPGNVALAVSPQAQYVKVNTGNDFLILARDRLSVIDKKYVVVLTIPGEKLVGLNYVPPFGYLKYDKKAHFVVPADFVSLEDGTGIVHTAVMYGAEDFELGTKIGLPKKHAVDLEGKFIPEVKDYSGMFVKKADPLIVKDLKEKGLLYKSEPVTHDYPFCWRCKTPLLYYALESYFIKTTAKKELIQKLNDKIDWHPSHLKKGRMGEWLSNMVDWSISRSRFWGTPIPIWRCSSCQIEKCVGSFSELKDYYPDIKDDFDPHKPEIDEITFKCSCGGEMKRVPYVLDCWFDSGAMPFAQIHYPFDKTKDIGQQFPADFICEAIDQTRGWFYTLLAISALHNGSSSYKTVLTTGHALDNEGRKMSKSLKNVVDPFEALDKYGADIIRWNFYTGATLGNNFRAGFANLDEVKRRFFTILVNSVSFFVTYANLSGFSPNRKLSKSLKLTTLDHWILSRLNNTILSVTKSLDNYDANAAAKAIEFFVVNDLSTWYIRRSKNNSSAEFFALLREVFITVTKLMAPFAPFVSEKIYLILKGPQESVHLEDWPTVNNDLIDPKLEKEMAVARSLVEQIHARRQEAGIKLRQPLSRVTIKGPDMSLRKELIMIMGEELNTKEVVIKNSPILQITLITHISQDLLLEGQMREIIRSIQDLRKKENISYDKLVDVSYEMSEINIKTVEKFEKEIKKRTLTSSLTAGGSYALIH</sequence>
<gene>
    <name evidence="15" type="primary">ileS</name>
    <name evidence="18" type="ORF">COT49_02670</name>
</gene>
<dbReference type="HAMAP" id="MF_02003">
    <property type="entry name" value="Ile_tRNA_synth_type2"/>
    <property type="match status" value="1"/>
</dbReference>
<dbReference type="FunFam" id="3.40.50.620:FF:000075">
    <property type="entry name" value="Isoleucine--tRNA ligase"/>
    <property type="match status" value="1"/>
</dbReference>
<keyword evidence="6 15" id="KW-0436">Ligase</keyword>
<keyword evidence="7 15" id="KW-0479">Metal-binding</keyword>
<dbReference type="NCBIfam" id="TIGR00392">
    <property type="entry name" value="ileS"/>
    <property type="match status" value="1"/>
</dbReference>
<evidence type="ECO:0000259" key="17">
    <source>
        <dbReference type="Pfam" id="PF08264"/>
    </source>
</evidence>
<dbReference type="PRINTS" id="PR00984">
    <property type="entry name" value="TRNASYNTHILE"/>
</dbReference>
<dbReference type="GO" id="GO:0008270">
    <property type="term" value="F:zinc ion binding"/>
    <property type="evidence" value="ECO:0007669"/>
    <property type="project" value="UniProtKB-UniRule"/>
</dbReference>
<dbReference type="InterPro" id="IPR002301">
    <property type="entry name" value="Ile-tRNA-ligase"/>
</dbReference>
<evidence type="ECO:0000259" key="16">
    <source>
        <dbReference type="Pfam" id="PF00133"/>
    </source>
</evidence>
<dbReference type="Pfam" id="PF00133">
    <property type="entry name" value="tRNA-synt_1"/>
    <property type="match status" value="1"/>
</dbReference>
<dbReference type="FunFam" id="3.40.50.620:FF:000063">
    <property type="entry name" value="Isoleucine--tRNA ligase"/>
    <property type="match status" value="1"/>
</dbReference>
<feature type="short sequence motif" description="'KMSKS' region" evidence="15">
    <location>
        <begin position="598"/>
        <end position="602"/>
    </location>
</feature>
<evidence type="ECO:0000256" key="3">
    <source>
        <dbReference type="ARBA" id="ARBA00007078"/>
    </source>
</evidence>
<evidence type="ECO:0000256" key="5">
    <source>
        <dbReference type="ARBA" id="ARBA00022490"/>
    </source>
</evidence>
<keyword evidence="5 15" id="KW-0963">Cytoplasm</keyword>
<keyword evidence="8 15" id="KW-0547">Nucleotide-binding</keyword>
<dbReference type="InterPro" id="IPR009008">
    <property type="entry name" value="Val/Leu/Ile-tRNA-synth_edit"/>
</dbReference>
<comment type="subcellular location">
    <subcellularLocation>
        <location evidence="2 15">Cytoplasm</location>
    </subcellularLocation>
</comment>
<comment type="similarity">
    <text evidence="3 15">Belongs to the class-I aminoacyl-tRNA synthetase family. IleS type 2 subfamily.</text>
</comment>
<dbReference type="EC" id="6.1.1.5" evidence="15"/>
<dbReference type="CDD" id="cd07961">
    <property type="entry name" value="Anticodon_Ia_Ile_ABEc"/>
    <property type="match status" value="1"/>
</dbReference>
<dbReference type="InterPro" id="IPR023586">
    <property type="entry name" value="Ile-tRNA-ligase_type2"/>
</dbReference>
<dbReference type="GO" id="GO:0000049">
    <property type="term" value="F:tRNA binding"/>
    <property type="evidence" value="ECO:0007669"/>
    <property type="project" value="InterPro"/>
</dbReference>
<dbReference type="InterPro" id="IPR014729">
    <property type="entry name" value="Rossmann-like_a/b/a_fold"/>
</dbReference>
<name>A0A2H0XFS8_UNCKA</name>
<feature type="domain" description="Aminoacyl-tRNA synthetase class Ia" evidence="16">
    <location>
        <begin position="27"/>
        <end position="626"/>
    </location>
</feature>
<dbReference type="PANTHER" id="PTHR42780">
    <property type="entry name" value="SOLEUCYL-TRNA SYNTHETASE"/>
    <property type="match status" value="1"/>
</dbReference>
<dbReference type="Gene3D" id="1.10.730.10">
    <property type="entry name" value="Isoleucyl-tRNA Synthetase, Domain 1"/>
    <property type="match status" value="1"/>
</dbReference>
<keyword evidence="12 15" id="KW-0030">Aminoacyl-tRNA synthetase</keyword>
<protein>
    <recommendedName>
        <fullName evidence="15">Isoleucine--tRNA ligase</fullName>
        <ecNumber evidence="15">6.1.1.5</ecNumber>
    </recommendedName>
    <alternativeName>
        <fullName evidence="15">Isoleucyl-tRNA synthetase</fullName>
        <shortName evidence="15">IleRS</shortName>
    </alternativeName>
</protein>
<dbReference type="SUPFAM" id="SSF47323">
    <property type="entry name" value="Anticodon-binding domain of a subclass of class I aminoacyl-tRNA synthetases"/>
    <property type="match status" value="1"/>
</dbReference>
<evidence type="ECO:0000256" key="7">
    <source>
        <dbReference type="ARBA" id="ARBA00022723"/>
    </source>
</evidence>
<evidence type="ECO:0000256" key="10">
    <source>
        <dbReference type="ARBA" id="ARBA00022840"/>
    </source>
</evidence>
<comment type="function">
    <text evidence="13 15">Catalyzes the attachment of isoleucine to tRNA(Ile). As IleRS can inadvertently accommodate and process structurally similar amino acids such as valine, to avoid such errors it has two additional distinct tRNA(Ile)-dependent editing activities. One activity is designated as 'pretransfer' editing and involves the hydrolysis of activated Val-AMP. The other activity is designated 'posttransfer' editing and involves deacylation of mischarged Val-tRNA(Ile).</text>
</comment>
<dbReference type="GO" id="GO:0005524">
    <property type="term" value="F:ATP binding"/>
    <property type="evidence" value="ECO:0007669"/>
    <property type="project" value="UniProtKB-UniRule"/>
</dbReference>
<comment type="catalytic activity">
    <reaction evidence="14 15">
        <text>tRNA(Ile) + L-isoleucine + ATP = L-isoleucyl-tRNA(Ile) + AMP + diphosphate</text>
        <dbReference type="Rhea" id="RHEA:11060"/>
        <dbReference type="Rhea" id="RHEA-COMP:9666"/>
        <dbReference type="Rhea" id="RHEA-COMP:9695"/>
        <dbReference type="ChEBI" id="CHEBI:30616"/>
        <dbReference type="ChEBI" id="CHEBI:33019"/>
        <dbReference type="ChEBI" id="CHEBI:58045"/>
        <dbReference type="ChEBI" id="CHEBI:78442"/>
        <dbReference type="ChEBI" id="CHEBI:78528"/>
        <dbReference type="ChEBI" id="CHEBI:456215"/>
        <dbReference type="EC" id="6.1.1.5"/>
    </reaction>
</comment>
<dbReference type="InterPro" id="IPR001412">
    <property type="entry name" value="aa-tRNA-synth_I_CS"/>
</dbReference>
<dbReference type="InterPro" id="IPR002300">
    <property type="entry name" value="aa-tRNA-synth_Ia"/>
</dbReference>
<dbReference type="GO" id="GO:0005737">
    <property type="term" value="C:cytoplasm"/>
    <property type="evidence" value="ECO:0007669"/>
    <property type="project" value="UniProtKB-SubCell"/>
</dbReference>
<dbReference type="Proteomes" id="UP000230340">
    <property type="component" value="Unassembled WGS sequence"/>
</dbReference>
<keyword evidence="9 15" id="KW-0862">Zinc</keyword>
<dbReference type="AlphaFoldDB" id="A0A2H0XFS8"/>
<evidence type="ECO:0000256" key="8">
    <source>
        <dbReference type="ARBA" id="ARBA00022741"/>
    </source>
</evidence>
<keyword evidence="11 15" id="KW-0648">Protein biosynthesis</keyword>
<dbReference type="InterPro" id="IPR033709">
    <property type="entry name" value="Anticodon_Ile_ABEc"/>
</dbReference>